<dbReference type="Gene3D" id="1.10.405.20">
    <property type="match status" value="1"/>
</dbReference>
<dbReference type="InterPro" id="IPR050464">
    <property type="entry name" value="Zeta_carotene_desat/Oxidored"/>
</dbReference>
<dbReference type="Gene3D" id="3.50.50.60">
    <property type="entry name" value="FAD/NAD(P)-binding domain"/>
    <property type="match status" value="1"/>
</dbReference>
<proteinExistence type="predicted"/>
<dbReference type="Proteomes" id="UP001515480">
    <property type="component" value="Unassembled WGS sequence"/>
</dbReference>
<evidence type="ECO:0000313" key="2">
    <source>
        <dbReference type="Proteomes" id="UP001515480"/>
    </source>
</evidence>
<dbReference type="PANTHER" id="PTHR42923:SF17">
    <property type="entry name" value="AMINE OXIDASE DOMAIN-CONTAINING PROTEIN"/>
    <property type="match status" value="1"/>
</dbReference>
<evidence type="ECO:0000313" key="1">
    <source>
        <dbReference type="EMBL" id="KAL1504482.1"/>
    </source>
</evidence>
<gene>
    <name evidence="1" type="ORF">AB1Y20_010887</name>
</gene>
<accession>A0AB34ISK6</accession>
<evidence type="ECO:0008006" key="3">
    <source>
        <dbReference type="Google" id="ProtNLM"/>
    </source>
</evidence>
<dbReference type="SUPFAM" id="SSF51905">
    <property type="entry name" value="FAD/NAD(P)-binding domain"/>
    <property type="match status" value="1"/>
</dbReference>
<protein>
    <recommendedName>
        <fullName evidence="3">Amine oxidase</fullName>
    </recommendedName>
</protein>
<sequence length="478" mass="52012">MVAAHPADTPASPAAKKIAVIGTGIAGLSAAYLLSRKHHVTVFEREAAVGMDAHSVDCLGARMDIPLRVFSEAYYPNLCNIYRLLGVKYRTADYSFNCVTPQHSAAAYFRYVNAFVAGMALPMPLVRTPRQVVKCLRLAVEFAHFVRCSPAYIRGNEHLTLAEFLAKFGYSAEFSAALLLPMLSVVCTCSYRAVEAYPAEIVVDYFAGKYGLSGAQCRAYGGTRDVVARLTAPVARCVLSADVVAVVAGAAPSVSYTDGEGKAHREEFDEVVLATQANVCARILKTEDEEVLAMLNSFEYEKKRVVLHTDASLMPTQLRDWSPLNIVVDTDASAASATVWMNQIDRGLKQELQAPLFQTWNPLVEPQPDSVRCDYGFERPVVTFASARAMRQLQAAQGRAHIWFVGAYSRYSMPLLENGVKSSMEVARKLGVDCSDVEFDEAACEASRVARRASSLRLAAATAAALLVVGAALRAARR</sequence>
<dbReference type="Pfam" id="PF13450">
    <property type="entry name" value="NAD_binding_8"/>
    <property type="match status" value="1"/>
</dbReference>
<dbReference type="AlphaFoldDB" id="A0AB34ISK6"/>
<dbReference type="InterPro" id="IPR036188">
    <property type="entry name" value="FAD/NAD-bd_sf"/>
</dbReference>
<dbReference type="PANTHER" id="PTHR42923">
    <property type="entry name" value="PROTOPORPHYRINOGEN OXIDASE"/>
    <property type="match status" value="1"/>
</dbReference>
<dbReference type="GO" id="GO:0016491">
    <property type="term" value="F:oxidoreductase activity"/>
    <property type="evidence" value="ECO:0007669"/>
    <property type="project" value="TreeGrafter"/>
</dbReference>
<organism evidence="1 2">
    <name type="scientific">Prymnesium parvum</name>
    <name type="common">Toxic golden alga</name>
    <dbReference type="NCBI Taxonomy" id="97485"/>
    <lineage>
        <taxon>Eukaryota</taxon>
        <taxon>Haptista</taxon>
        <taxon>Haptophyta</taxon>
        <taxon>Prymnesiophyceae</taxon>
        <taxon>Prymnesiales</taxon>
        <taxon>Prymnesiaceae</taxon>
        <taxon>Prymnesium</taxon>
    </lineage>
</organism>
<dbReference type="EMBL" id="JBGBPQ010000020">
    <property type="protein sequence ID" value="KAL1504482.1"/>
    <property type="molecule type" value="Genomic_DNA"/>
</dbReference>
<comment type="caution">
    <text evidence="1">The sequence shown here is derived from an EMBL/GenBank/DDBJ whole genome shotgun (WGS) entry which is preliminary data.</text>
</comment>
<keyword evidence="2" id="KW-1185">Reference proteome</keyword>
<name>A0AB34ISK6_PRYPA</name>
<reference evidence="1 2" key="1">
    <citation type="journal article" date="2024" name="Science">
        <title>Giant polyketide synthase enzymes in the biosynthesis of giant marine polyether toxins.</title>
        <authorList>
            <person name="Fallon T.R."/>
            <person name="Shende V.V."/>
            <person name="Wierzbicki I.H."/>
            <person name="Pendleton A.L."/>
            <person name="Watervoot N.F."/>
            <person name="Auber R.P."/>
            <person name="Gonzalez D.J."/>
            <person name="Wisecaver J.H."/>
            <person name="Moore B.S."/>
        </authorList>
    </citation>
    <scope>NUCLEOTIDE SEQUENCE [LARGE SCALE GENOMIC DNA]</scope>
    <source>
        <strain evidence="1 2">12B1</strain>
    </source>
</reference>
<dbReference type="Gene3D" id="3.30.70.1990">
    <property type="match status" value="1"/>
</dbReference>